<evidence type="ECO:0000259" key="1">
    <source>
        <dbReference type="Pfam" id="PF13963"/>
    </source>
</evidence>
<proteinExistence type="predicted"/>
<sequence>MPLQCQNATYKTRRIVKNHLFQHGFLNSYKLWDHHGEKESNDSSRNSTEDLNKEVRDVGMKKMVSEACGFVNTDTKMEGNEGDNYNDQEPNAKAAEFYKLLEDAKQELL</sequence>
<dbReference type="Pfam" id="PF13963">
    <property type="entry name" value="Transpos_assoc"/>
    <property type="match status" value="1"/>
</dbReference>
<organism evidence="2 3">
    <name type="scientific">Corchorus olitorius</name>
    <dbReference type="NCBI Taxonomy" id="93759"/>
    <lineage>
        <taxon>Eukaryota</taxon>
        <taxon>Viridiplantae</taxon>
        <taxon>Streptophyta</taxon>
        <taxon>Embryophyta</taxon>
        <taxon>Tracheophyta</taxon>
        <taxon>Spermatophyta</taxon>
        <taxon>Magnoliopsida</taxon>
        <taxon>eudicotyledons</taxon>
        <taxon>Gunneridae</taxon>
        <taxon>Pentapetalae</taxon>
        <taxon>rosids</taxon>
        <taxon>malvids</taxon>
        <taxon>Malvales</taxon>
        <taxon>Malvaceae</taxon>
        <taxon>Grewioideae</taxon>
        <taxon>Apeibeae</taxon>
        <taxon>Corchorus</taxon>
    </lineage>
</organism>
<dbReference type="EMBL" id="AWUE01012895">
    <property type="protein sequence ID" value="OMP08111.1"/>
    <property type="molecule type" value="Genomic_DNA"/>
</dbReference>
<name>A0A1R3KM13_9ROSI</name>
<evidence type="ECO:0000313" key="2">
    <source>
        <dbReference type="EMBL" id="OMP08111.1"/>
    </source>
</evidence>
<dbReference type="Proteomes" id="UP000187203">
    <property type="component" value="Unassembled WGS sequence"/>
</dbReference>
<dbReference type="OrthoDB" id="1436769at2759"/>
<keyword evidence="3" id="KW-1185">Reference proteome</keyword>
<reference evidence="3" key="1">
    <citation type="submission" date="2013-09" db="EMBL/GenBank/DDBJ databases">
        <title>Corchorus olitorius genome sequencing.</title>
        <authorList>
            <person name="Alam M."/>
            <person name="Haque M.S."/>
            <person name="Islam M.S."/>
            <person name="Emdad E.M."/>
            <person name="Islam M.M."/>
            <person name="Ahmed B."/>
            <person name="Halim A."/>
            <person name="Hossen Q.M.M."/>
            <person name="Hossain M.Z."/>
            <person name="Ahmed R."/>
            <person name="Khan M.M."/>
            <person name="Islam R."/>
            <person name="Rashid M.M."/>
            <person name="Khan S.A."/>
            <person name="Rahman M.S."/>
            <person name="Alam M."/>
            <person name="Yahiya A.S."/>
            <person name="Khan M.S."/>
            <person name="Azam M.S."/>
            <person name="Haque T."/>
            <person name="Lashkar M.Z.H."/>
            <person name="Akhand A.I."/>
            <person name="Morshed G."/>
            <person name="Roy S."/>
            <person name="Uddin K.S."/>
            <person name="Rabeya T."/>
            <person name="Hossain A.S."/>
            <person name="Chowdhury A."/>
            <person name="Snigdha A.R."/>
            <person name="Mortoza M.S."/>
            <person name="Matin S.A."/>
            <person name="Hoque S.M.E."/>
            <person name="Islam M.K."/>
            <person name="Roy D.K."/>
            <person name="Haider R."/>
            <person name="Moosa M.M."/>
            <person name="Elias S.M."/>
            <person name="Hasan A.M."/>
            <person name="Jahan S."/>
            <person name="Shafiuddin M."/>
            <person name="Mahmood N."/>
            <person name="Shommy N.S."/>
        </authorList>
    </citation>
    <scope>NUCLEOTIDE SEQUENCE [LARGE SCALE GENOMIC DNA]</scope>
    <source>
        <strain evidence="3">cv. O-4</strain>
    </source>
</reference>
<protein>
    <recommendedName>
        <fullName evidence="1">Transposase-associated domain-containing protein</fullName>
    </recommendedName>
</protein>
<accession>A0A1R3KM13</accession>
<dbReference type="InterPro" id="IPR029480">
    <property type="entry name" value="Transpos_assoc"/>
</dbReference>
<evidence type="ECO:0000313" key="3">
    <source>
        <dbReference type="Proteomes" id="UP000187203"/>
    </source>
</evidence>
<comment type="caution">
    <text evidence="2">The sequence shown here is derived from an EMBL/GenBank/DDBJ whole genome shotgun (WGS) entry which is preliminary data.</text>
</comment>
<feature type="domain" description="Transposase-associated" evidence="1">
    <location>
        <begin position="4"/>
        <end position="37"/>
    </location>
</feature>
<gene>
    <name evidence="2" type="ORF">COLO4_06771</name>
</gene>
<dbReference type="AlphaFoldDB" id="A0A1R3KM13"/>